<dbReference type="SUPFAM" id="SSF51261">
    <property type="entry name" value="Duplicated hybrid motif"/>
    <property type="match status" value="1"/>
</dbReference>
<dbReference type="CDD" id="cd12797">
    <property type="entry name" value="M23_peptidase"/>
    <property type="match status" value="1"/>
</dbReference>
<dbReference type="EC" id="3.4.24.-" evidence="3"/>
<evidence type="ECO:0000313" key="3">
    <source>
        <dbReference type="EMBL" id="MFC3126577.1"/>
    </source>
</evidence>
<accession>A0ABV7G6F1</accession>
<dbReference type="InterPro" id="IPR016047">
    <property type="entry name" value="M23ase_b-sheet_dom"/>
</dbReference>
<feature type="domain" description="M23ase beta-sheet core" evidence="2">
    <location>
        <begin position="189"/>
        <end position="283"/>
    </location>
</feature>
<feature type="signal peptide" evidence="1">
    <location>
        <begin position="1"/>
        <end position="19"/>
    </location>
</feature>
<sequence>MNATATRRALLGLTSTLLAACATEQQGGAATLEGGPLLRIEPAAPAAGGRFAQGGLALGRVPAGSKVTLDGKPVRVGPDGRFALGFGRDAEADARLGVTAPNGRTEVRALSVLKREWDVQRISGLPQSMVSPNAQQMARIQRERTRIAAIRRIDSDLPHFSEGFVWPAQGRISGVFGSQRILNGEARAPHLGLDIAAPTGAPVRAMGAGQVLLAEDLYFTGNTVLVDHGRGVVSLYAHLSRMDVREGEVLQQGQALGAIGATGRATGPHLHLGLHWLSTALDPQPLLPPL</sequence>
<proteinExistence type="predicted"/>
<dbReference type="GO" id="GO:0016787">
    <property type="term" value="F:hydrolase activity"/>
    <property type="evidence" value="ECO:0007669"/>
    <property type="project" value="UniProtKB-KW"/>
</dbReference>
<gene>
    <name evidence="3" type="ORF">ACFOD4_16050</name>
</gene>
<dbReference type="Pfam" id="PF01551">
    <property type="entry name" value="Peptidase_M23"/>
    <property type="match status" value="1"/>
</dbReference>
<dbReference type="InterPro" id="IPR011055">
    <property type="entry name" value="Dup_hybrid_motif"/>
</dbReference>
<dbReference type="Proteomes" id="UP001595593">
    <property type="component" value="Unassembled WGS sequence"/>
</dbReference>
<dbReference type="RefSeq" id="WP_379597994.1">
    <property type="nucleotide sequence ID" value="NZ_JBHRTN010000018.1"/>
</dbReference>
<dbReference type="EMBL" id="JBHRTN010000018">
    <property type="protein sequence ID" value="MFC3126577.1"/>
    <property type="molecule type" value="Genomic_DNA"/>
</dbReference>
<evidence type="ECO:0000259" key="2">
    <source>
        <dbReference type="Pfam" id="PF01551"/>
    </source>
</evidence>
<keyword evidence="1" id="KW-0732">Signal</keyword>
<dbReference type="InterPro" id="IPR050570">
    <property type="entry name" value="Cell_wall_metabolism_enzyme"/>
</dbReference>
<comment type="caution">
    <text evidence="3">The sequence shown here is derived from an EMBL/GenBank/DDBJ whole genome shotgun (WGS) entry which is preliminary data.</text>
</comment>
<dbReference type="PANTHER" id="PTHR21666:SF285">
    <property type="entry name" value="M23 FAMILY METALLOPEPTIDASE"/>
    <property type="match status" value="1"/>
</dbReference>
<name>A0ABV7G6F1_9PROT</name>
<organism evidence="3 4">
    <name type="scientific">Teichococcus globiformis</name>
    <dbReference type="NCBI Taxonomy" id="2307229"/>
    <lineage>
        <taxon>Bacteria</taxon>
        <taxon>Pseudomonadati</taxon>
        <taxon>Pseudomonadota</taxon>
        <taxon>Alphaproteobacteria</taxon>
        <taxon>Acetobacterales</taxon>
        <taxon>Roseomonadaceae</taxon>
        <taxon>Roseomonas</taxon>
    </lineage>
</organism>
<dbReference type="PANTHER" id="PTHR21666">
    <property type="entry name" value="PEPTIDASE-RELATED"/>
    <property type="match status" value="1"/>
</dbReference>
<keyword evidence="4" id="KW-1185">Reference proteome</keyword>
<feature type="chain" id="PRO_5045691193" evidence="1">
    <location>
        <begin position="20"/>
        <end position="290"/>
    </location>
</feature>
<protein>
    <submittedName>
        <fullName evidence="3">M23 family metallopeptidase</fullName>
        <ecNumber evidence="3">3.4.24.-</ecNumber>
    </submittedName>
</protein>
<reference evidence="4" key="1">
    <citation type="journal article" date="2019" name="Int. J. Syst. Evol. Microbiol.">
        <title>The Global Catalogue of Microorganisms (GCM) 10K type strain sequencing project: providing services to taxonomists for standard genome sequencing and annotation.</title>
        <authorList>
            <consortium name="The Broad Institute Genomics Platform"/>
            <consortium name="The Broad Institute Genome Sequencing Center for Infectious Disease"/>
            <person name="Wu L."/>
            <person name="Ma J."/>
        </authorList>
    </citation>
    <scope>NUCLEOTIDE SEQUENCE [LARGE SCALE GENOMIC DNA]</scope>
    <source>
        <strain evidence="4">KCTC 52094</strain>
    </source>
</reference>
<dbReference type="PROSITE" id="PS51257">
    <property type="entry name" value="PROKAR_LIPOPROTEIN"/>
    <property type="match status" value="1"/>
</dbReference>
<keyword evidence="3" id="KW-0378">Hydrolase</keyword>
<evidence type="ECO:0000256" key="1">
    <source>
        <dbReference type="SAM" id="SignalP"/>
    </source>
</evidence>
<evidence type="ECO:0000313" key="4">
    <source>
        <dbReference type="Proteomes" id="UP001595593"/>
    </source>
</evidence>
<dbReference type="Gene3D" id="2.70.70.10">
    <property type="entry name" value="Glucose Permease (Domain IIA)"/>
    <property type="match status" value="1"/>
</dbReference>